<sequence length="107" mass="12176">MLTVMFQLNGMEFMAINGGPEFKFTPAISLMVNCETQQEVDSLWEQLTAGGREDQCGWLVDKYGLSWQIVPTVLGKLMQDKDPEKAKRVTQAMFKMKKLDIKTLQEA</sequence>
<dbReference type="PANTHER" id="PTHR33990">
    <property type="entry name" value="PROTEIN YJDN-RELATED"/>
    <property type="match status" value="1"/>
</dbReference>
<reference evidence="2 3" key="1">
    <citation type="submission" date="2019-10" db="EMBL/GenBank/DDBJ databases">
        <title>Dictyobacter vulcani sp. nov., within the class Ktedonobacteria, isolated from soil of volcanic Mt. Zao.</title>
        <authorList>
            <person name="Zheng Y."/>
            <person name="Wang C.M."/>
            <person name="Sakai Y."/>
            <person name="Abe K."/>
            <person name="Yokota A."/>
            <person name="Yabe S."/>
        </authorList>
    </citation>
    <scope>NUCLEOTIDE SEQUENCE [LARGE SCALE GENOMIC DNA]</scope>
    <source>
        <strain evidence="2 3">W12</strain>
    </source>
</reference>
<keyword evidence="3" id="KW-1185">Reference proteome</keyword>
<comment type="caution">
    <text evidence="2">The sequence shown here is derived from an EMBL/GenBank/DDBJ whole genome shotgun (WGS) entry which is preliminary data.</text>
</comment>
<dbReference type="Proteomes" id="UP000326912">
    <property type="component" value="Unassembled WGS sequence"/>
</dbReference>
<protein>
    <recommendedName>
        <fullName evidence="1">PhnB-like domain-containing protein</fullName>
    </recommendedName>
</protein>
<dbReference type="SUPFAM" id="SSF54593">
    <property type="entry name" value="Glyoxalase/Bleomycin resistance protein/Dihydroxybiphenyl dioxygenase"/>
    <property type="match status" value="1"/>
</dbReference>
<organism evidence="2 3">
    <name type="scientific">Dictyobacter vulcani</name>
    <dbReference type="NCBI Taxonomy" id="2607529"/>
    <lineage>
        <taxon>Bacteria</taxon>
        <taxon>Bacillati</taxon>
        <taxon>Chloroflexota</taxon>
        <taxon>Ktedonobacteria</taxon>
        <taxon>Ktedonobacterales</taxon>
        <taxon>Dictyobacteraceae</taxon>
        <taxon>Dictyobacter</taxon>
    </lineage>
</organism>
<dbReference type="PIRSF" id="PIRSF021700">
    <property type="entry name" value="3_dmu_93_MTrfase"/>
    <property type="match status" value="1"/>
</dbReference>
<feature type="domain" description="PhnB-like" evidence="1">
    <location>
        <begin position="2"/>
        <end position="70"/>
    </location>
</feature>
<dbReference type="InterPro" id="IPR029068">
    <property type="entry name" value="Glyas_Bleomycin-R_OHBP_Dase"/>
</dbReference>
<dbReference type="InterPro" id="IPR028973">
    <property type="entry name" value="PhnB-like"/>
</dbReference>
<dbReference type="EMBL" id="BKZW01000004">
    <property type="protein sequence ID" value="GER91942.1"/>
    <property type="molecule type" value="Genomic_DNA"/>
</dbReference>
<name>A0A5J4KY00_9CHLR</name>
<accession>A0A5J4KY00</accession>
<evidence type="ECO:0000313" key="2">
    <source>
        <dbReference type="EMBL" id="GER91942.1"/>
    </source>
</evidence>
<dbReference type="AlphaFoldDB" id="A0A5J4KY00"/>
<evidence type="ECO:0000313" key="3">
    <source>
        <dbReference type="Proteomes" id="UP000326912"/>
    </source>
</evidence>
<dbReference type="Gene3D" id="3.10.180.10">
    <property type="entry name" value="2,3-Dihydroxybiphenyl 1,2-Dioxygenase, domain 1"/>
    <property type="match status" value="1"/>
</dbReference>
<gene>
    <name evidence="2" type="ORF">KDW_61040</name>
</gene>
<evidence type="ECO:0000259" key="1">
    <source>
        <dbReference type="Pfam" id="PF06983"/>
    </source>
</evidence>
<proteinExistence type="predicted"/>
<dbReference type="InterPro" id="IPR009725">
    <property type="entry name" value="3_dmu_93_MTrfase"/>
</dbReference>
<dbReference type="Pfam" id="PF06983">
    <property type="entry name" value="3-dmu-9_3-mt"/>
    <property type="match status" value="1"/>
</dbReference>